<feature type="transmembrane region" description="Helical" evidence="6">
    <location>
        <begin position="545"/>
        <end position="564"/>
    </location>
</feature>
<dbReference type="GO" id="GO:0005886">
    <property type="term" value="C:plasma membrane"/>
    <property type="evidence" value="ECO:0007669"/>
    <property type="project" value="TreeGrafter"/>
</dbReference>
<feature type="transmembrane region" description="Helical" evidence="6">
    <location>
        <begin position="271"/>
        <end position="291"/>
    </location>
</feature>
<dbReference type="PANTHER" id="PTHR23501:SF102">
    <property type="entry name" value="DRUG TRANSPORTER, PUTATIVE (AFU_ORTHOLOGUE AFUA_3G08530)-RELATED"/>
    <property type="match status" value="1"/>
</dbReference>
<evidence type="ECO:0000256" key="3">
    <source>
        <dbReference type="ARBA" id="ARBA00022989"/>
    </source>
</evidence>
<organism evidence="8 9">
    <name type="scientific">Coemansia spiralis</name>
    <dbReference type="NCBI Taxonomy" id="417178"/>
    <lineage>
        <taxon>Eukaryota</taxon>
        <taxon>Fungi</taxon>
        <taxon>Fungi incertae sedis</taxon>
        <taxon>Zoopagomycota</taxon>
        <taxon>Kickxellomycotina</taxon>
        <taxon>Kickxellomycetes</taxon>
        <taxon>Kickxellales</taxon>
        <taxon>Kickxellaceae</taxon>
        <taxon>Coemansia</taxon>
    </lineage>
</organism>
<feature type="transmembrane region" description="Helical" evidence="6">
    <location>
        <begin position="114"/>
        <end position="132"/>
    </location>
</feature>
<evidence type="ECO:0000256" key="2">
    <source>
        <dbReference type="ARBA" id="ARBA00022692"/>
    </source>
</evidence>
<protein>
    <recommendedName>
        <fullName evidence="7">Major facilitator superfamily (MFS) profile domain-containing protein</fullName>
    </recommendedName>
</protein>
<evidence type="ECO:0000313" key="9">
    <source>
        <dbReference type="Proteomes" id="UP001151518"/>
    </source>
</evidence>
<feature type="domain" description="Major facilitator superfamily (MFS) profile" evidence="7">
    <location>
        <begin position="80"/>
        <end position="569"/>
    </location>
</feature>
<dbReference type="CDD" id="cd17502">
    <property type="entry name" value="MFS_Azr1_MDR_like"/>
    <property type="match status" value="1"/>
</dbReference>
<sequence>MSPASLKKTPSIGTNDTVPQQSNAGDSADSKRPSSESSRDISEEKDRADETTSSKDLENGNKSQQAEKPFVFKGKKMLGVMVALALSMFLAALDNTIVSTMLPKITEQFNALTLMSWIISAYVVSSTALQPIYGKLSQIYGHQYVILVAHGFFLIGSIICGASKSANMLIAGRAIAGIGGSGLMSLCFVVVGDFVPTAKTPIYMSIFSMVWAVASVVGPLLGGVFAEKTGFKWGFYINPCIQAVVLVLIVLFMRLPRPQGSAIEKLKRIDFIGTAIVVVGMVLLQLGLVWGGQEYPWKSAAVIVSLILGIVFLFLFVIVEWKLPTEPIMPMRLFKSRNACFILVSQLTFGIVFFLALFYFPLYLSVVRNASAINSGLHLISCVLSIALASIAAGVFIGKTGIYMPVLRFGVAVTTVGIGLFALLGTSPSNGMLIGIPIVFGAGIGFSMQPMIVCIQNSVEQQDVATVTTLFMTLRMMGSAIGLAIAQSILQNQMAPRLAKLTAQYPDQTATIEDMVHNQAAAWGPGVPVDVHNALIEAYVKSLHMVYFVFIAFAGITVVFSLFLKNAPLRKKLGDSANK</sequence>
<dbReference type="SUPFAM" id="SSF103473">
    <property type="entry name" value="MFS general substrate transporter"/>
    <property type="match status" value="2"/>
</dbReference>
<gene>
    <name evidence="8" type="ORF">GGI25_002212</name>
</gene>
<dbReference type="InterPro" id="IPR011701">
    <property type="entry name" value="MFS"/>
</dbReference>
<evidence type="ECO:0000256" key="6">
    <source>
        <dbReference type="SAM" id="Phobius"/>
    </source>
</evidence>
<feature type="transmembrane region" description="Helical" evidence="6">
    <location>
        <begin position="340"/>
        <end position="364"/>
    </location>
</feature>
<feature type="transmembrane region" description="Helical" evidence="6">
    <location>
        <begin position="432"/>
        <end position="455"/>
    </location>
</feature>
<dbReference type="Pfam" id="PF07690">
    <property type="entry name" value="MFS_1"/>
    <property type="match status" value="1"/>
</dbReference>
<evidence type="ECO:0000259" key="7">
    <source>
        <dbReference type="PROSITE" id="PS50850"/>
    </source>
</evidence>
<feature type="transmembrane region" description="Helical" evidence="6">
    <location>
        <begin position="144"/>
        <end position="164"/>
    </location>
</feature>
<dbReference type="GO" id="GO:0022857">
    <property type="term" value="F:transmembrane transporter activity"/>
    <property type="evidence" value="ECO:0007669"/>
    <property type="project" value="InterPro"/>
</dbReference>
<proteinExistence type="predicted"/>
<dbReference type="Proteomes" id="UP001151518">
    <property type="component" value="Unassembled WGS sequence"/>
</dbReference>
<dbReference type="AlphaFoldDB" id="A0A9W8KYR2"/>
<reference evidence="8" key="1">
    <citation type="submission" date="2022-07" db="EMBL/GenBank/DDBJ databases">
        <title>Phylogenomic reconstructions and comparative analyses of Kickxellomycotina fungi.</title>
        <authorList>
            <person name="Reynolds N.K."/>
            <person name="Stajich J.E."/>
            <person name="Barry K."/>
            <person name="Grigoriev I.V."/>
            <person name="Crous P."/>
            <person name="Smith M.E."/>
        </authorList>
    </citation>
    <scope>NUCLEOTIDE SEQUENCE</scope>
    <source>
        <strain evidence="8">NRRL 3115</strain>
    </source>
</reference>
<feature type="transmembrane region" description="Helical" evidence="6">
    <location>
        <begin position="376"/>
        <end position="397"/>
    </location>
</feature>
<feature type="transmembrane region" description="Helical" evidence="6">
    <location>
        <begin position="233"/>
        <end position="251"/>
    </location>
</feature>
<comment type="caution">
    <text evidence="8">The sequence shown here is derived from an EMBL/GenBank/DDBJ whole genome shotgun (WGS) entry which is preliminary data.</text>
</comment>
<feature type="compositionally biased region" description="Polar residues" evidence="5">
    <location>
        <begin position="11"/>
        <end position="25"/>
    </location>
</feature>
<evidence type="ECO:0000256" key="1">
    <source>
        <dbReference type="ARBA" id="ARBA00004141"/>
    </source>
</evidence>
<feature type="transmembrane region" description="Helical" evidence="6">
    <location>
        <begin position="467"/>
        <end position="490"/>
    </location>
</feature>
<feature type="transmembrane region" description="Helical" evidence="6">
    <location>
        <begin position="297"/>
        <end position="319"/>
    </location>
</feature>
<evidence type="ECO:0000256" key="5">
    <source>
        <dbReference type="SAM" id="MobiDB-lite"/>
    </source>
</evidence>
<accession>A0A9W8KYR2</accession>
<keyword evidence="4 6" id="KW-0472">Membrane</keyword>
<comment type="subcellular location">
    <subcellularLocation>
        <location evidence="1">Membrane</location>
        <topology evidence="1">Multi-pass membrane protein</topology>
    </subcellularLocation>
</comment>
<keyword evidence="3 6" id="KW-1133">Transmembrane helix</keyword>
<dbReference type="Gene3D" id="1.20.1720.10">
    <property type="entry name" value="Multidrug resistance protein D"/>
    <property type="match status" value="1"/>
</dbReference>
<evidence type="ECO:0000256" key="4">
    <source>
        <dbReference type="ARBA" id="ARBA00023136"/>
    </source>
</evidence>
<feature type="transmembrane region" description="Helical" evidence="6">
    <location>
        <begin position="170"/>
        <end position="195"/>
    </location>
</feature>
<dbReference type="EMBL" id="JANBTW010000019">
    <property type="protein sequence ID" value="KAJ2678624.1"/>
    <property type="molecule type" value="Genomic_DNA"/>
</dbReference>
<evidence type="ECO:0000313" key="8">
    <source>
        <dbReference type="EMBL" id="KAJ2678624.1"/>
    </source>
</evidence>
<feature type="transmembrane region" description="Helical" evidence="6">
    <location>
        <begin position="202"/>
        <end position="221"/>
    </location>
</feature>
<dbReference type="PROSITE" id="PS50850">
    <property type="entry name" value="MFS"/>
    <property type="match status" value="1"/>
</dbReference>
<dbReference type="PRINTS" id="PR01036">
    <property type="entry name" value="TCRTETB"/>
</dbReference>
<feature type="transmembrane region" description="Helical" evidence="6">
    <location>
        <begin position="409"/>
        <end position="426"/>
    </location>
</feature>
<dbReference type="InterPro" id="IPR020846">
    <property type="entry name" value="MFS_dom"/>
</dbReference>
<name>A0A9W8KYR2_9FUNG</name>
<dbReference type="PANTHER" id="PTHR23501">
    <property type="entry name" value="MAJOR FACILITATOR SUPERFAMILY"/>
    <property type="match status" value="1"/>
</dbReference>
<dbReference type="InterPro" id="IPR036259">
    <property type="entry name" value="MFS_trans_sf"/>
</dbReference>
<feature type="compositionally biased region" description="Basic and acidic residues" evidence="5">
    <location>
        <begin position="28"/>
        <end position="59"/>
    </location>
</feature>
<feature type="transmembrane region" description="Helical" evidence="6">
    <location>
        <begin position="78"/>
        <end position="102"/>
    </location>
</feature>
<dbReference type="Gene3D" id="1.20.1250.20">
    <property type="entry name" value="MFS general substrate transporter like domains"/>
    <property type="match status" value="1"/>
</dbReference>
<keyword evidence="2 6" id="KW-0812">Transmembrane</keyword>
<dbReference type="OrthoDB" id="10021397at2759"/>
<feature type="region of interest" description="Disordered" evidence="5">
    <location>
        <begin position="1"/>
        <end position="63"/>
    </location>
</feature>